<feature type="compositionally biased region" description="Basic residues" evidence="1">
    <location>
        <begin position="69"/>
        <end position="78"/>
    </location>
</feature>
<evidence type="ECO:0000313" key="2">
    <source>
        <dbReference type="EMBL" id="CAL1392768.1"/>
    </source>
</evidence>
<name>A0AAV2F4P1_9ROSI</name>
<gene>
    <name evidence="2" type="ORF">LTRI10_LOCUS33387</name>
</gene>
<dbReference type="Proteomes" id="UP001497516">
    <property type="component" value="Chromosome 6"/>
</dbReference>
<protein>
    <submittedName>
        <fullName evidence="2">Uncharacterized protein</fullName>
    </submittedName>
</protein>
<dbReference type="AlphaFoldDB" id="A0AAV2F4P1"/>
<evidence type="ECO:0000256" key="1">
    <source>
        <dbReference type="SAM" id="MobiDB-lite"/>
    </source>
</evidence>
<accession>A0AAV2F4P1</accession>
<feature type="region of interest" description="Disordered" evidence="1">
    <location>
        <begin position="50"/>
        <end position="101"/>
    </location>
</feature>
<keyword evidence="3" id="KW-1185">Reference proteome</keyword>
<organism evidence="2 3">
    <name type="scientific">Linum trigynum</name>
    <dbReference type="NCBI Taxonomy" id="586398"/>
    <lineage>
        <taxon>Eukaryota</taxon>
        <taxon>Viridiplantae</taxon>
        <taxon>Streptophyta</taxon>
        <taxon>Embryophyta</taxon>
        <taxon>Tracheophyta</taxon>
        <taxon>Spermatophyta</taxon>
        <taxon>Magnoliopsida</taxon>
        <taxon>eudicotyledons</taxon>
        <taxon>Gunneridae</taxon>
        <taxon>Pentapetalae</taxon>
        <taxon>rosids</taxon>
        <taxon>fabids</taxon>
        <taxon>Malpighiales</taxon>
        <taxon>Linaceae</taxon>
        <taxon>Linum</taxon>
    </lineage>
</organism>
<proteinExistence type="predicted"/>
<feature type="compositionally biased region" description="Basic and acidic residues" evidence="1">
    <location>
        <begin position="79"/>
        <end position="95"/>
    </location>
</feature>
<evidence type="ECO:0000313" key="3">
    <source>
        <dbReference type="Proteomes" id="UP001497516"/>
    </source>
</evidence>
<reference evidence="2 3" key="1">
    <citation type="submission" date="2024-04" db="EMBL/GenBank/DDBJ databases">
        <authorList>
            <person name="Fracassetti M."/>
        </authorList>
    </citation>
    <scope>NUCLEOTIDE SEQUENCE [LARGE SCALE GENOMIC DNA]</scope>
</reference>
<sequence>MVKDIYKSEMTNKDFKDENCWRILPLCPKWHSDHALNVLLVPPMASESSSFIHYNESTPPRGMSIPKGRDKKKACNKGKSREESSEERGQRRDALLARGAL</sequence>
<dbReference type="EMBL" id="OZ034819">
    <property type="protein sequence ID" value="CAL1392768.1"/>
    <property type="molecule type" value="Genomic_DNA"/>
</dbReference>